<comment type="caution">
    <text evidence="1">The sequence shown here is derived from an EMBL/GenBank/DDBJ whole genome shotgun (WGS) entry which is preliminary data.</text>
</comment>
<dbReference type="RefSeq" id="WP_264503684.1">
    <property type="nucleotide sequence ID" value="NZ_JAPDDS010000021.1"/>
</dbReference>
<reference evidence="1 2" key="1">
    <citation type="submission" date="2022-10" db="EMBL/GenBank/DDBJ databases">
        <title>Luteolibacter flavescens strain MCCC 1K03193, whole genome shotgun sequencing project.</title>
        <authorList>
            <person name="Zhao G."/>
            <person name="Shen L."/>
        </authorList>
    </citation>
    <scope>NUCLEOTIDE SEQUENCE [LARGE SCALE GENOMIC DNA]</scope>
    <source>
        <strain evidence="1 2">MCCC 1K03193</strain>
    </source>
</reference>
<keyword evidence="2" id="KW-1185">Reference proteome</keyword>
<organism evidence="1 2">
    <name type="scientific">Luteolibacter flavescens</name>
    <dbReference type="NCBI Taxonomy" id="1859460"/>
    <lineage>
        <taxon>Bacteria</taxon>
        <taxon>Pseudomonadati</taxon>
        <taxon>Verrucomicrobiota</taxon>
        <taxon>Verrucomicrobiia</taxon>
        <taxon>Verrucomicrobiales</taxon>
        <taxon>Verrucomicrobiaceae</taxon>
        <taxon>Luteolibacter</taxon>
    </lineage>
</organism>
<name>A0ABT3FVV0_9BACT</name>
<gene>
    <name evidence="1" type="ORF">OKA04_23525</name>
</gene>
<proteinExistence type="predicted"/>
<dbReference type="EMBL" id="JAPDDS010000021">
    <property type="protein sequence ID" value="MCW1887728.1"/>
    <property type="molecule type" value="Genomic_DNA"/>
</dbReference>
<evidence type="ECO:0000313" key="1">
    <source>
        <dbReference type="EMBL" id="MCW1887728.1"/>
    </source>
</evidence>
<dbReference type="Proteomes" id="UP001207930">
    <property type="component" value="Unassembled WGS sequence"/>
</dbReference>
<evidence type="ECO:0000313" key="2">
    <source>
        <dbReference type="Proteomes" id="UP001207930"/>
    </source>
</evidence>
<protein>
    <submittedName>
        <fullName evidence="1">Uncharacterized protein</fullName>
    </submittedName>
</protein>
<sequence>MMKLQDILKLLPEGWEASYKSIGDESAREVEFRSPRGDFYMGDTLTGSPEMLTLTGNLRARISIGAAKAVGEDDLIQIAPANGIATLKGQWEVELYKTPEQGLAWQPAFQPRIGDGNPMRW</sequence>
<accession>A0ABT3FVV0</accession>